<reference evidence="1 2" key="1">
    <citation type="submission" date="2018-04" db="EMBL/GenBank/DDBJ databases">
        <title>Pedobacter chongqingensis sp. nov., isolated from a rottenly hemp rope.</title>
        <authorList>
            <person name="Cai Y."/>
        </authorList>
    </citation>
    <scope>NUCLEOTIDE SEQUENCE [LARGE SCALE GENOMIC DNA]</scope>
    <source>
        <strain evidence="1 2">FJ4-8</strain>
    </source>
</reference>
<protein>
    <submittedName>
        <fullName evidence="1">Uncharacterized protein</fullName>
    </submittedName>
</protein>
<dbReference type="AlphaFoldDB" id="A0A2U2PI35"/>
<sequence length="67" mass="7724">MKRIILVYSGKRLYNKLYPSLKKLYAKKECMKTKRGILPASLKTRLLERTTRKIAENSRAATCGLAH</sequence>
<name>A0A2U2PI35_9SPHI</name>
<proteinExistence type="predicted"/>
<dbReference type="EMBL" id="QEAS01000006">
    <property type="protein sequence ID" value="PWG81040.1"/>
    <property type="molecule type" value="Genomic_DNA"/>
</dbReference>
<evidence type="ECO:0000313" key="1">
    <source>
        <dbReference type="EMBL" id="PWG81040.1"/>
    </source>
</evidence>
<dbReference type="Proteomes" id="UP000245647">
    <property type="component" value="Unassembled WGS sequence"/>
</dbReference>
<comment type="caution">
    <text evidence="1">The sequence shown here is derived from an EMBL/GenBank/DDBJ whole genome shotgun (WGS) entry which is preliminary data.</text>
</comment>
<organism evidence="1 2">
    <name type="scientific">Pararcticibacter amylolyticus</name>
    <dbReference type="NCBI Taxonomy" id="2173175"/>
    <lineage>
        <taxon>Bacteria</taxon>
        <taxon>Pseudomonadati</taxon>
        <taxon>Bacteroidota</taxon>
        <taxon>Sphingobacteriia</taxon>
        <taxon>Sphingobacteriales</taxon>
        <taxon>Sphingobacteriaceae</taxon>
        <taxon>Pararcticibacter</taxon>
    </lineage>
</organism>
<gene>
    <name evidence="1" type="ORF">DDR33_08920</name>
</gene>
<accession>A0A2U2PI35</accession>
<keyword evidence="2" id="KW-1185">Reference proteome</keyword>
<evidence type="ECO:0000313" key="2">
    <source>
        <dbReference type="Proteomes" id="UP000245647"/>
    </source>
</evidence>